<comment type="caution">
    <text evidence="2">The sequence shown here is derived from an EMBL/GenBank/DDBJ whole genome shotgun (WGS) entry which is preliminary data.</text>
</comment>
<evidence type="ECO:0000313" key="2">
    <source>
        <dbReference type="EMBL" id="KAG2634052.1"/>
    </source>
</evidence>
<dbReference type="AlphaFoldDB" id="A0A8T0VCG0"/>
<evidence type="ECO:0000313" key="3">
    <source>
        <dbReference type="Proteomes" id="UP000823388"/>
    </source>
</evidence>
<feature type="region of interest" description="Disordered" evidence="1">
    <location>
        <begin position="92"/>
        <end position="117"/>
    </location>
</feature>
<protein>
    <submittedName>
        <fullName evidence="2">Uncharacterized protein</fullName>
    </submittedName>
</protein>
<accession>A0A8T0VCG0</accession>
<organism evidence="2 3">
    <name type="scientific">Panicum virgatum</name>
    <name type="common">Blackwell switchgrass</name>
    <dbReference type="NCBI Taxonomy" id="38727"/>
    <lineage>
        <taxon>Eukaryota</taxon>
        <taxon>Viridiplantae</taxon>
        <taxon>Streptophyta</taxon>
        <taxon>Embryophyta</taxon>
        <taxon>Tracheophyta</taxon>
        <taxon>Spermatophyta</taxon>
        <taxon>Magnoliopsida</taxon>
        <taxon>Liliopsida</taxon>
        <taxon>Poales</taxon>
        <taxon>Poaceae</taxon>
        <taxon>PACMAD clade</taxon>
        <taxon>Panicoideae</taxon>
        <taxon>Panicodae</taxon>
        <taxon>Paniceae</taxon>
        <taxon>Panicinae</taxon>
        <taxon>Panicum</taxon>
        <taxon>Panicum sect. Hiantes</taxon>
    </lineage>
</organism>
<gene>
    <name evidence="2" type="ORF">PVAP13_2NG316900</name>
</gene>
<evidence type="ECO:0000256" key="1">
    <source>
        <dbReference type="SAM" id="MobiDB-lite"/>
    </source>
</evidence>
<feature type="compositionally biased region" description="Low complexity" evidence="1">
    <location>
        <begin position="1"/>
        <end position="18"/>
    </location>
</feature>
<reference evidence="2" key="1">
    <citation type="submission" date="2020-05" db="EMBL/GenBank/DDBJ databases">
        <title>WGS assembly of Panicum virgatum.</title>
        <authorList>
            <person name="Lovell J.T."/>
            <person name="Jenkins J."/>
            <person name="Shu S."/>
            <person name="Juenger T.E."/>
            <person name="Schmutz J."/>
        </authorList>
    </citation>
    <scope>NUCLEOTIDE SEQUENCE</scope>
    <source>
        <strain evidence="2">AP13</strain>
    </source>
</reference>
<name>A0A8T0VCG0_PANVG</name>
<dbReference type="EMBL" id="CM029040">
    <property type="protein sequence ID" value="KAG2634052.1"/>
    <property type="molecule type" value="Genomic_DNA"/>
</dbReference>
<feature type="region of interest" description="Disordered" evidence="1">
    <location>
        <begin position="1"/>
        <end position="45"/>
    </location>
</feature>
<sequence length="146" mass="15806">MRPGAASGSATSTRAPGSHAGTPLPPAGSPRRQTPPRALRCRSPPPSDLALQIYPPSCCRLPLAAIYGGAWCPCFCLGRGGRNQESVDVRRGAAGRAPDTSGLAATPQWRRTRSSRTQRSWLRSRTRRIRLIAGAWMWRAVWSAEC</sequence>
<dbReference type="Proteomes" id="UP000823388">
    <property type="component" value="Chromosome 2N"/>
</dbReference>
<keyword evidence="3" id="KW-1185">Reference proteome</keyword>
<proteinExistence type="predicted"/>